<protein>
    <submittedName>
        <fullName evidence="2">Uncharacterized protein</fullName>
    </submittedName>
</protein>
<evidence type="ECO:0000256" key="1">
    <source>
        <dbReference type="SAM" id="MobiDB-lite"/>
    </source>
</evidence>
<evidence type="ECO:0000313" key="2">
    <source>
        <dbReference type="EMBL" id="PPQ96963.1"/>
    </source>
</evidence>
<accession>A0A409Y1X2</accession>
<dbReference type="STRING" id="231916.A0A409Y1X2"/>
<comment type="caution">
    <text evidence="2">The sequence shown here is derived from an EMBL/GenBank/DDBJ whole genome shotgun (WGS) entry which is preliminary data.</text>
</comment>
<organism evidence="2 3">
    <name type="scientific">Gymnopilus dilepis</name>
    <dbReference type="NCBI Taxonomy" id="231916"/>
    <lineage>
        <taxon>Eukaryota</taxon>
        <taxon>Fungi</taxon>
        <taxon>Dikarya</taxon>
        <taxon>Basidiomycota</taxon>
        <taxon>Agaricomycotina</taxon>
        <taxon>Agaricomycetes</taxon>
        <taxon>Agaricomycetidae</taxon>
        <taxon>Agaricales</taxon>
        <taxon>Agaricineae</taxon>
        <taxon>Hymenogastraceae</taxon>
        <taxon>Gymnopilus</taxon>
    </lineage>
</organism>
<feature type="region of interest" description="Disordered" evidence="1">
    <location>
        <begin position="1"/>
        <end position="20"/>
    </location>
</feature>
<gene>
    <name evidence="2" type="ORF">CVT26_006455</name>
</gene>
<evidence type="ECO:0000313" key="3">
    <source>
        <dbReference type="Proteomes" id="UP000284706"/>
    </source>
</evidence>
<dbReference type="EMBL" id="NHYE01001309">
    <property type="protein sequence ID" value="PPQ96963.1"/>
    <property type="molecule type" value="Genomic_DNA"/>
</dbReference>
<dbReference type="AlphaFoldDB" id="A0A409Y1X2"/>
<keyword evidence="3" id="KW-1185">Reference proteome</keyword>
<reference evidence="2 3" key="1">
    <citation type="journal article" date="2018" name="Evol. Lett.">
        <title>Horizontal gene cluster transfer increased hallucinogenic mushroom diversity.</title>
        <authorList>
            <person name="Reynolds H.T."/>
            <person name="Vijayakumar V."/>
            <person name="Gluck-Thaler E."/>
            <person name="Korotkin H.B."/>
            <person name="Matheny P.B."/>
            <person name="Slot J.C."/>
        </authorList>
    </citation>
    <scope>NUCLEOTIDE SEQUENCE [LARGE SCALE GENOMIC DNA]</scope>
    <source>
        <strain evidence="2 3">SRW20</strain>
    </source>
</reference>
<proteinExistence type="predicted"/>
<dbReference type="OrthoDB" id="66095at2759"/>
<dbReference type="InParanoid" id="A0A409Y1X2"/>
<feature type="compositionally biased region" description="Low complexity" evidence="1">
    <location>
        <begin position="1"/>
        <end position="10"/>
    </location>
</feature>
<dbReference type="Proteomes" id="UP000284706">
    <property type="component" value="Unassembled WGS sequence"/>
</dbReference>
<sequence length="303" mass="33622">MSSSSIPMSSGPQLKRPLNQKSCPISSLQTVQDLPCEGDIDLDELPRPRYTPDDIQRVQETLLHFVPVELADAILDMAEFWPFMSVSRNSFMSAAAALEAPDSNAQWCYLVSPAIPAVQRNGISIPTVVKKVDFSIKTYESSFGKTDGNDKGVSQGYKTWFESSILKKGQQSIASYDNNSTPNDWYASAAAPHPKFLNNFGDTEYPGDSVDNSLDGLQRWHVRTNPQSNSDKEWHRVSWRQGGIKQSAEIDSLTGEGTGSGFVDSLEVDDQILLMARAMSPGWIDRVFNVKIDIYYAFASSYL</sequence>
<name>A0A409Y1X2_9AGAR</name>